<dbReference type="PANTHER" id="PTHR46591:SF1">
    <property type="entry name" value="ZINC FINGER FYVE DOMAIN-CONTAINING PROTEIN 26"/>
    <property type="match status" value="1"/>
</dbReference>
<dbReference type="GO" id="GO:0032266">
    <property type="term" value="F:phosphatidylinositol-3-phosphate binding"/>
    <property type="evidence" value="ECO:0007669"/>
    <property type="project" value="InterPro"/>
</dbReference>
<dbReference type="GO" id="GO:0030496">
    <property type="term" value="C:midbody"/>
    <property type="evidence" value="ECO:0007669"/>
    <property type="project" value="TreeGrafter"/>
</dbReference>
<gene>
    <name evidence="1" type="ORF">ElyMa_006064600</name>
</gene>
<name>A0AAV4GNU3_9GAST</name>
<evidence type="ECO:0000313" key="2">
    <source>
        <dbReference type="Proteomes" id="UP000762676"/>
    </source>
</evidence>
<dbReference type="PANTHER" id="PTHR46591">
    <property type="entry name" value="ZINC FINGER FYVE DOMAIN-CONTAINING PROTEIN 26"/>
    <property type="match status" value="1"/>
</dbReference>
<dbReference type="GO" id="GO:0005765">
    <property type="term" value="C:lysosomal membrane"/>
    <property type="evidence" value="ECO:0007669"/>
    <property type="project" value="TreeGrafter"/>
</dbReference>
<evidence type="ECO:0000313" key="1">
    <source>
        <dbReference type="EMBL" id="GFR86906.1"/>
    </source>
</evidence>
<dbReference type="GO" id="GO:0005813">
    <property type="term" value="C:centrosome"/>
    <property type="evidence" value="ECO:0007669"/>
    <property type="project" value="TreeGrafter"/>
</dbReference>
<dbReference type="GO" id="GO:0000724">
    <property type="term" value="P:double-strand break repair via homologous recombination"/>
    <property type="evidence" value="ECO:0007669"/>
    <property type="project" value="InterPro"/>
</dbReference>
<comment type="caution">
    <text evidence="1">The sequence shown here is derived from an EMBL/GenBank/DDBJ whole genome shotgun (WGS) entry which is preliminary data.</text>
</comment>
<accession>A0AAV4GNU3</accession>
<dbReference type="GO" id="GO:0032465">
    <property type="term" value="P:regulation of cytokinesis"/>
    <property type="evidence" value="ECO:0007669"/>
    <property type="project" value="TreeGrafter"/>
</dbReference>
<sequence>MCIPCKLQKDYNHLITCPHLILEQLLMNMKADLAGQIFEKIKVDFLEIKESKLRMTQDQFNNLLSKYAHKAIEVNVVTVQYSRSRTDSLCSNSDLEASDSVVSKRHQSSEINSKI</sequence>
<dbReference type="AlphaFoldDB" id="A0AAV4GNU3"/>
<organism evidence="1 2">
    <name type="scientific">Elysia marginata</name>
    <dbReference type="NCBI Taxonomy" id="1093978"/>
    <lineage>
        <taxon>Eukaryota</taxon>
        <taxon>Metazoa</taxon>
        <taxon>Spiralia</taxon>
        <taxon>Lophotrochozoa</taxon>
        <taxon>Mollusca</taxon>
        <taxon>Gastropoda</taxon>
        <taxon>Heterobranchia</taxon>
        <taxon>Euthyneura</taxon>
        <taxon>Panpulmonata</taxon>
        <taxon>Sacoglossa</taxon>
        <taxon>Placobranchoidea</taxon>
        <taxon>Plakobranchidae</taxon>
        <taxon>Elysia</taxon>
    </lineage>
</organism>
<dbReference type="GO" id="GO:0000281">
    <property type="term" value="P:mitotic cytokinesis"/>
    <property type="evidence" value="ECO:0007669"/>
    <property type="project" value="InterPro"/>
</dbReference>
<dbReference type="EMBL" id="BMAT01012139">
    <property type="protein sequence ID" value="GFR86906.1"/>
    <property type="molecule type" value="Genomic_DNA"/>
</dbReference>
<dbReference type="Proteomes" id="UP000762676">
    <property type="component" value="Unassembled WGS sequence"/>
</dbReference>
<keyword evidence="2" id="KW-1185">Reference proteome</keyword>
<protein>
    <submittedName>
        <fullName evidence="1">Zinc finger FYVE domain-containing protein 26-like</fullName>
    </submittedName>
</protein>
<dbReference type="InterPro" id="IPR028730">
    <property type="entry name" value="ZFYVE26"/>
</dbReference>
<proteinExistence type="predicted"/>
<reference evidence="1 2" key="1">
    <citation type="journal article" date="2021" name="Elife">
        <title>Chloroplast acquisition without the gene transfer in kleptoplastic sea slugs, Plakobranchus ocellatus.</title>
        <authorList>
            <person name="Maeda T."/>
            <person name="Takahashi S."/>
            <person name="Yoshida T."/>
            <person name="Shimamura S."/>
            <person name="Takaki Y."/>
            <person name="Nagai Y."/>
            <person name="Toyoda A."/>
            <person name="Suzuki Y."/>
            <person name="Arimoto A."/>
            <person name="Ishii H."/>
            <person name="Satoh N."/>
            <person name="Nishiyama T."/>
            <person name="Hasebe M."/>
            <person name="Maruyama T."/>
            <person name="Minagawa J."/>
            <person name="Obokata J."/>
            <person name="Shigenobu S."/>
        </authorList>
    </citation>
    <scope>NUCLEOTIDE SEQUENCE [LARGE SCALE GENOMIC DNA]</scope>
</reference>